<dbReference type="InterPro" id="IPR028564">
    <property type="entry name" value="MT_TRM10-typ"/>
</dbReference>
<evidence type="ECO:0000256" key="2">
    <source>
        <dbReference type="ARBA" id="ARBA00022679"/>
    </source>
</evidence>
<reference evidence="7" key="1">
    <citation type="submission" date="2016-06" db="UniProtKB">
        <authorList>
            <consortium name="WormBaseParasite"/>
        </authorList>
    </citation>
    <scope>IDENTIFICATION</scope>
</reference>
<dbReference type="GO" id="GO:0032259">
    <property type="term" value="P:methylation"/>
    <property type="evidence" value="ECO:0007669"/>
    <property type="project" value="UniProtKB-KW"/>
</dbReference>
<dbReference type="GO" id="GO:0008168">
    <property type="term" value="F:methyltransferase activity"/>
    <property type="evidence" value="ECO:0007669"/>
    <property type="project" value="UniProtKB-KW"/>
</dbReference>
<dbReference type="Proteomes" id="UP000267606">
    <property type="component" value="Unassembled WGS sequence"/>
</dbReference>
<feature type="domain" description="SAM-dependent MTase TRM10-type" evidence="4">
    <location>
        <begin position="1"/>
        <end position="91"/>
    </location>
</feature>
<proteinExistence type="predicted"/>
<evidence type="ECO:0000313" key="6">
    <source>
        <dbReference type="Proteomes" id="UP000267606"/>
    </source>
</evidence>
<evidence type="ECO:0000313" key="7">
    <source>
        <dbReference type="WBParaSite" id="OFLC_0001015601-mRNA-1"/>
    </source>
</evidence>
<accession>A0A183HRP5</accession>
<name>A0A183HRP5_9BILA</name>
<dbReference type="AlphaFoldDB" id="A0A183HRP5"/>
<dbReference type="EMBL" id="UZAJ01013254">
    <property type="protein sequence ID" value="VDO66268.1"/>
    <property type="molecule type" value="Genomic_DNA"/>
</dbReference>
<dbReference type="GO" id="GO:0097745">
    <property type="term" value="P:mitochondrial tRNA 5'-end processing"/>
    <property type="evidence" value="ECO:0007669"/>
    <property type="project" value="TreeGrafter"/>
</dbReference>
<dbReference type="Gene3D" id="3.40.1280.30">
    <property type="match status" value="1"/>
</dbReference>
<keyword evidence="2" id="KW-0808">Transferase</keyword>
<dbReference type="GO" id="GO:0005739">
    <property type="term" value="C:mitochondrion"/>
    <property type="evidence" value="ECO:0007669"/>
    <property type="project" value="TreeGrafter"/>
</dbReference>
<evidence type="ECO:0000256" key="1">
    <source>
        <dbReference type="ARBA" id="ARBA00022603"/>
    </source>
</evidence>
<organism evidence="7">
    <name type="scientific">Onchocerca flexuosa</name>
    <dbReference type="NCBI Taxonomy" id="387005"/>
    <lineage>
        <taxon>Eukaryota</taxon>
        <taxon>Metazoa</taxon>
        <taxon>Ecdysozoa</taxon>
        <taxon>Nematoda</taxon>
        <taxon>Chromadorea</taxon>
        <taxon>Rhabditida</taxon>
        <taxon>Spirurina</taxon>
        <taxon>Spiruromorpha</taxon>
        <taxon>Filarioidea</taxon>
        <taxon>Onchocercidae</taxon>
        <taxon>Onchocerca</taxon>
    </lineage>
</organism>
<dbReference type="PANTHER" id="PTHR13563">
    <property type="entry name" value="TRNA (GUANINE-9-) METHYLTRANSFERASE"/>
    <property type="match status" value="1"/>
</dbReference>
<evidence type="ECO:0000256" key="3">
    <source>
        <dbReference type="ARBA" id="ARBA00022691"/>
    </source>
</evidence>
<reference evidence="5 6" key="2">
    <citation type="submission" date="2018-11" db="EMBL/GenBank/DDBJ databases">
        <authorList>
            <consortium name="Pathogen Informatics"/>
        </authorList>
    </citation>
    <scope>NUCLEOTIDE SEQUENCE [LARGE SCALE GENOMIC DNA]</scope>
</reference>
<keyword evidence="6" id="KW-1185">Reference proteome</keyword>
<protein>
    <submittedName>
        <fullName evidence="7">SAM-dependent MTase TRM10-type domain-containing protein</fullName>
    </submittedName>
</protein>
<dbReference type="GO" id="GO:0005654">
    <property type="term" value="C:nucleoplasm"/>
    <property type="evidence" value="ECO:0007669"/>
    <property type="project" value="TreeGrafter"/>
</dbReference>
<evidence type="ECO:0000259" key="4">
    <source>
        <dbReference type="PROSITE" id="PS51675"/>
    </source>
</evidence>
<gene>
    <name evidence="5" type="ORF">OFLC_LOCUS10156</name>
</gene>
<dbReference type="WBParaSite" id="OFLC_0001015601-mRNA-1">
    <property type="protein sequence ID" value="OFLC_0001015601-mRNA-1"/>
    <property type="gene ID" value="OFLC_0001015601"/>
</dbReference>
<dbReference type="GO" id="GO:0000049">
    <property type="term" value="F:tRNA binding"/>
    <property type="evidence" value="ECO:0007669"/>
    <property type="project" value="TreeGrafter"/>
</dbReference>
<dbReference type="GO" id="GO:0070131">
    <property type="term" value="P:positive regulation of mitochondrial translation"/>
    <property type="evidence" value="ECO:0007669"/>
    <property type="project" value="TreeGrafter"/>
</dbReference>
<keyword evidence="1" id="KW-0489">Methyltransferase</keyword>
<dbReference type="PROSITE" id="PS51675">
    <property type="entry name" value="SAM_MT_TRM10"/>
    <property type="match status" value="1"/>
</dbReference>
<evidence type="ECO:0000313" key="5">
    <source>
        <dbReference type="EMBL" id="VDO66268.1"/>
    </source>
</evidence>
<dbReference type="InterPro" id="IPR038459">
    <property type="entry name" value="MT_TRM10-typ_sf"/>
</dbReference>
<keyword evidence="3" id="KW-0949">S-adenosyl-L-methionine</keyword>
<dbReference type="PANTHER" id="PTHR13563:SF5">
    <property type="entry name" value="TRNA METHYLTRANSFERASE 10 HOMOLOG C"/>
    <property type="match status" value="1"/>
</dbReference>
<dbReference type="STRING" id="387005.A0A183HRP5"/>
<dbReference type="InterPro" id="IPR007356">
    <property type="entry name" value="tRNA_m1G_MeTrfase_euk"/>
</dbReference>
<sequence length="121" mass="13982">MQVEGSKAYVLGGIVDRVAQHRLHPHATLLAAKQDGVKVRRLPIDRYIKWKSGSRSMTLLAVTSILYSAYESCGDWENAFKKYVPVRNTRGPEEKNPYGRRLHAHIHDYEKRLLIELNQRL</sequence>